<keyword evidence="7" id="KW-0997">Cell inner membrane</keyword>
<evidence type="ECO:0000256" key="1">
    <source>
        <dbReference type="ARBA" id="ARBA00022475"/>
    </source>
</evidence>
<feature type="topological domain" description="Cytoplasmic" evidence="7">
    <location>
        <begin position="1"/>
        <end position="14"/>
    </location>
</feature>
<evidence type="ECO:0000256" key="5">
    <source>
        <dbReference type="ARBA" id="ARBA00023136"/>
    </source>
</evidence>
<proteinExistence type="inferred from homology"/>
<comment type="subcellular location">
    <subcellularLocation>
        <location evidence="7">Cell inner membrane</location>
        <topology evidence="7">Single-pass type II membrane protein</topology>
    </subcellularLocation>
    <text evidence="7">Localizes to the division septum.</text>
</comment>
<keyword evidence="6 7" id="KW-0131">Cell cycle</keyword>
<keyword evidence="1 7" id="KW-1003">Cell membrane</keyword>
<feature type="coiled-coil region" evidence="7">
    <location>
        <begin position="40"/>
        <end position="67"/>
    </location>
</feature>
<keyword evidence="4 7" id="KW-1133">Transmembrane helix</keyword>
<dbReference type="EMBL" id="CP044455">
    <property type="protein sequence ID" value="QIC70081.1"/>
    <property type="molecule type" value="Genomic_DNA"/>
</dbReference>
<comment type="subunit">
    <text evidence="7">Part of a complex composed of FtsB, FtsL and FtsQ.</text>
</comment>
<dbReference type="RefSeq" id="WP_075167982.1">
    <property type="nucleotide sequence ID" value="NZ_CP024620.2"/>
</dbReference>
<dbReference type="Proteomes" id="UP000503440">
    <property type="component" value="Chromosome"/>
</dbReference>
<keyword evidence="3 7" id="KW-0812">Transmembrane</keyword>
<feature type="transmembrane region" description="Helical" evidence="8">
    <location>
        <begin position="12"/>
        <end position="31"/>
    </location>
</feature>
<organism evidence="9 12">
    <name type="scientific">Acinetobacter indicus</name>
    <dbReference type="NCBI Taxonomy" id="756892"/>
    <lineage>
        <taxon>Bacteria</taxon>
        <taxon>Pseudomonadati</taxon>
        <taxon>Pseudomonadota</taxon>
        <taxon>Gammaproteobacteria</taxon>
        <taxon>Moraxellales</taxon>
        <taxon>Moraxellaceae</taxon>
        <taxon>Acinetobacter</taxon>
    </lineage>
</organism>
<evidence type="ECO:0000313" key="10">
    <source>
        <dbReference type="EMBL" id="QIC70081.1"/>
    </source>
</evidence>
<dbReference type="KEGG" id="aid:CTZ23_06385"/>
<dbReference type="AlphaFoldDB" id="A0A1Z9Z7Q2"/>
<evidence type="ECO:0000256" key="2">
    <source>
        <dbReference type="ARBA" id="ARBA00022618"/>
    </source>
</evidence>
<comment type="function">
    <text evidence="7">Essential cell division protein. May link together the upstream cell division proteins, which are predominantly cytoplasmic, with the downstream cell division proteins, which are predominantly periplasmic.</text>
</comment>
<evidence type="ECO:0000313" key="12">
    <source>
        <dbReference type="Proteomes" id="UP001284654"/>
    </source>
</evidence>
<dbReference type="GO" id="GO:0030428">
    <property type="term" value="C:cell septum"/>
    <property type="evidence" value="ECO:0007669"/>
    <property type="project" value="TreeGrafter"/>
</dbReference>
<dbReference type="Proteomes" id="UP001284654">
    <property type="component" value="Unassembled WGS sequence"/>
</dbReference>
<evidence type="ECO:0000256" key="4">
    <source>
        <dbReference type="ARBA" id="ARBA00022989"/>
    </source>
</evidence>
<dbReference type="Pfam" id="PF04977">
    <property type="entry name" value="DivIC"/>
    <property type="match status" value="1"/>
</dbReference>
<accession>A0A1Z9Z7Q2</accession>
<keyword evidence="7" id="KW-0175">Coiled coil</keyword>
<dbReference type="PANTHER" id="PTHR37485">
    <property type="entry name" value="CELL DIVISION PROTEIN FTSB"/>
    <property type="match status" value="1"/>
</dbReference>
<evidence type="ECO:0000256" key="7">
    <source>
        <dbReference type="HAMAP-Rule" id="MF_00599"/>
    </source>
</evidence>
<protein>
    <recommendedName>
        <fullName evidence="7">Cell division protein FtsB</fullName>
    </recommendedName>
</protein>
<dbReference type="GO" id="GO:0043093">
    <property type="term" value="P:FtsZ-dependent cytokinesis"/>
    <property type="evidence" value="ECO:0007669"/>
    <property type="project" value="UniProtKB-UniRule"/>
</dbReference>
<gene>
    <name evidence="7" type="primary">ftsB</name>
    <name evidence="10" type="ORF">FSC09_06515</name>
    <name evidence="9" type="ORF">MSG88_08760</name>
</gene>
<keyword evidence="2 7" id="KW-0132">Cell division</keyword>
<dbReference type="PANTHER" id="PTHR37485:SF1">
    <property type="entry name" value="CELL DIVISION PROTEIN FTSB"/>
    <property type="match status" value="1"/>
</dbReference>
<comment type="similarity">
    <text evidence="7">Belongs to the FtsB family.</text>
</comment>
<dbReference type="EMBL" id="JAWJYY010000001">
    <property type="protein sequence ID" value="MDV4315848.1"/>
    <property type="molecule type" value="Genomic_DNA"/>
</dbReference>
<feature type="topological domain" description="Periplasmic" evidence="7">
    <location>
        <begin position="33"/>
        <end position="133"/>
    </location>
</feature>
<sequence length="133" mass="15050">MSMLSVFDSKSSKVLLGLAIVLIAGFQYLYWFGEGGYREHQELTQKIQQQTELNNELKERNRVLAAEVYDLKNGVEAIEEHARLDLGLIKPHETFVQMSTISTQYKPIYINPNAQVDLRTNEAPQPAATTPTP</sequence>
<evidence type="ECO:0000256" key="3">
    <source>
        <dbReference type="ARBA" id="ARBA00022692"/>
    </source>
</evidence>
<evidence type="ECO:0000256" key="6">
    <source>
        <dbReference type="ARBA" id="ARBA00023306"/>
    </source>
</evidence>
<dbReference type="InterPro" id="IPR023081">
    <property type="entry name" value="Cell_div_FtsB"/>
</dbReference>
<name>A0A1Z9Z7Q2_9GAMM</name>
<keyword evidence="5 7" id="KW-0472">Membrane</keyword>
<evidence type="ECO:0000313" key="11">
    <source>
        <dbReference type="Proteomes" id="UP000503440"/>
    </source>
</evidence>
<dbReference type="HAMAP" id="MF_00599">
    <property type="entry name" value="FtsB"/>
    <property type="match status" value="1"/>
</dbReference>
<reference evidence="9" key="2">
    <citation type="submission" date="2023-10" db="EMBL/GenBank/DDBJ databases">
        <authorList>
            <person name="Sykes E.M.E."/>
            <person name="Khan I.U.H."/>
            <person name="Kumar A."/>
        </authorList>
    </citation>
    <scope>NUCLEOTIDE SEQUENCE</scope>
    <source>
        <strain evidence="9">IK5</strain>
    </source>
</reference>
<dbReference type="InterPro" id="IPR007060">
    <property type="entry name" value="FtsL/DivIC"/>
</dbReference>
<evidence type="ECO:0000313" key="9">
    <source>
        <dbReference type="EMBL" id="MDV4315848.1"/>
    </source>
</evidence>
<dbReference type="GO" id="GO:0032153">
    <property type="term" value="C:cell division site"/>
    <property type="evidence" value="ECO:0007669"/>
    <property type="project" value="UniProtKB-UniRule"/>
</dbReference>
<evidence type="ECO:0000256" key="8">
    <source>
        <dbReference type="SAM" id="Phobius"/>
    </source>
</evidence>
<reference evidence="10 11" key="1">
    <citation type="submission" date="2019-09" db="EMBL/GenBank/DDBJ databases">
        <title>Non-baumannii Acinetobacter spp. carrying blaNDM-1 isolated in China.</title>
        <authorList>
            <person name="Cui C."/>
            <person name="Chen C."/>
            <person name="Sun J."/>
            <person name="Liu Y."/>
        </authorList>
    </citation>
    <scope>NUCLEOTIDE SEQUENCE [LARGE SCALE GENOMIC DNA]</scope>
    <source>
        <strain evidence="10 11">B18</strain>
    </source>
</reference>
<dbReference type="GO" id="GO:0005886">
    <property type="term" value="C:plasma membrane"/>
    <property type="evidence" value="ECO:0007669"/>
    <property type="project" value="UniProtKB-SubCell"/>
</dbReference>
<dbReference type="STRING" id="756892.GCA_001922645_01219"/>